<gene>
    <name evidence="8" type="ORF">D9758_001886</name>
</gene>
<dbReference type="InterPro" id="IPR001356">
    <property type="entry name" value="HD"/>
</dbReference>
<dbReference type="OrthoDB" id="6159439at2759"/>
<protein>
    <recommendedName>
        <fullName evidence="7">Homeobox domain-containing protein</fullName>
    </recommendedName>
</protein>
<dbReference type="SUPFAM" id="SSF46689">
    <property type="entry name" value="Homeodomain-like"/>
    <property type="match status" value="1"/>
</dbReference>
<feature type="region of interest" description="Disordered" evidence="6">
    <location>
        <begin position="1"/>
        <end position="47"/>
    </location>
</feature>
<comment type="subcellular location">
    <subcellularLocation>
        <location evidence="4 5">Nucleus</location>
    </subcellularLocation>
</comment>
<dbReference type="CDD" id="cd00086">
    <property type="entry name" value="homeodomain"/>
    <property type="match status" value="1"/>
</dbReference>
<dbReference type="SMART" id="SM00389">
    <property type="entry name" value="HOX"/>
    <property type="match status" value="1"/>
</dbReference>
<keyword evidence="3 4" id="KW-0539">Nucleus</keyword>
<keyword evidence="2 4" id="KW-0371">Homeobox</keyword>
<evidence type="ECO:0000313" key="9">
    <source>
        <dbReference type="Proteomes" id="UP000559256"/>
    </source>
</evidence>
<dbReference type="PROSITE" id="PS50071">
    <property type="entry name" value="HOMEOBOX_2"/>
    <property type="match status" value="1"/>
</dbReference>
<dbReference type="EMBL" id="JAACJM010000010">
    <property type="protein sequence ID" value="KAF5370863.1"/>
    <property type="molecule type" value="Genomic_DNA"/>
</dbReference>
<dbReference type="AlphaFoldDB" id="A0A8H5GTD4"/>
<sequence>MSSQRDDHYHYTPPASRPGKSSPLGDPQCSGFFQTGQGGRTVLPPLSSAFPTSCFPGPVSYSNQYTQPRATSQARFDAQFNPSVFNQWTQAPTNNQASMSSFGYYDTADNRYGSYYPTYPSRTSSPMPSDTGADADRKLPPLSTASPVAREERWNTTTYPVVSSPGMHNASGAMRSSPASYSFTAYPTTNTAASYTGYEMSMADVRNHVQAQSIHQTQASVLAADARSEPSYGRPTNQSQLASPYSSPPISPTTSEQEPTIKKKRKRADATQLKILNETYARTAFPSTEERQALAKELDMSARSVQIWFQNKRQSMRQTKQSTLTSGSTVNQAFTLSSPTSDASTEEAGTSAYETTPAPMTNASYVPRSSQVEGMNSPSLSYRRPRNREAHDPQRHSSQWQSQSGRY</sequence>
<keyword evidence="1 4" id="KW-0238">DNA-binding</keyword>
<dbReference type="PROSITE" id="PS00027">
    <property type="entry name" value="HOMEOBOX_1"/>
    <property type="match status" value="1"/>
</dbReference>
<accession>A0A8H5GTD4</accession>
<evidence type="ECO:0000256" key="1">
    <source>
        <dbReference type="ARBA" id="ARBA00023125"/>
    </source>
</evidence>
<dbReference type="GO" id="GO:0000981">
    <property type="term" value="F:DNA-binding transcription factor activity, RNA polymerase II-specific"/>
    <property type="evidence" value="ECO:0007669"/>
    <property type="project" value="InterPro"/>
</dbReference>
<feature type="DNA-binding region" description="Homeobox" evidence="4">
    <location>
        <begin position="261"/>
        <end position="320"/>
    </location>
</feature>
<feature type="region of interest" description="Disordered" evidence="6">
    <location>
        <begin position="314"/>
        <end position="407"/>
    </location>
</feature>
<feature type="compositionally biased region" description="Polar residues" evidence="6">
    <location>
        <begin position="314"/>
        <end position="343"/>
    </location>
</feature>
<feature type="compositionally biased region" description="Basic and acidic residues" evidence="6">
    <location>
        <begin position="1"/>
        <end position="10"/>
    </location>
</feature>
<comment type="caution">
    <text evidence="8">The sequence shown here is derived from an EMBL/GenBank/DDBJ whole genome shotgun (WGS) entry which is preliminary data.</text>
</comment>
<dbReference type="PANTHER" id="PTHR24327">
    <property type="entry name" value="HOMEOBOX PROTEIN"/>
    <property type="match status" value="1"/>
</dbReference>
<dbReference type="InterPro" id="IPR050460">
    <property type="entry name" value="Distal-less_Homeobox_TF"/>
</dbReference>
<evidence type="ECO:0000256" key="3">
    <source>
        <dbReference type="ARBA" id="ARBA00023242"/>
    </source>
</evidence>
<evidence type="ECO:0000259" key="7">
    <source>
        <dbReference type="PROSITE" id="PS50071"/>
    </source>
</evidence>
<dbReference type="GO" id="GO:0000978">
    <property type="term" value="F:RNA polymerase II cis-regulatory region sequence-specific DNA binding"/>
    <property type="evidence" value="ECO:0007669"/>
    <property type="project" value="TreeGrafter"/>
</dbReference>
<keyword evidence="9" id="KW-1185">Reference proteome</keyword>
<feature type="region of interest" description="Disordered" evidence="6">
    <location>
        <begin position="220"/>
        <end position="270"/>
    </location>
</feature>
<dbReference type="PANTHER" id="PTHR24327:SF41">
    <property type="entry name" value="BRAIN-SPECIFIC HOMEOBOX PROTEIN"/>
    <property type="match status" value="1"/>
</dbReference>
<evidence type="ECO:0000256" key="2">
    <source>
        <dbReference type="ARBA" id="ARBA00023155"/>
    </source>
</evidence>
<feature type="domain" description="Homeobox" evidence="7">
    <location>
        <begin position="259"/>
        <end position="319"/>
    </location>
</feature>
<feature type="compositionally biased region" description="Polar residues" evidence="6">
    <location>
        <begin position="396"/>
        <end position="407"/>
    </location>
</feature>
<dbReference type="InterPro" id="IPR017970">
    <property type="entry name" value="Homeobox_CS"/>
</dbReference>
<evidence type="ECO:0000256" key="5">
    <source>
        <dbReference type="RuleBase" id="RU000682"/>
    </source>
</evidence>
<feature type="compositionally biased region" description="Low complexity" evidence="6">
    <location>
        <begin position="116"/>
        <end position="129"/>
    </location>
</feature>
<evidence type="ECO:0000313" key="8">
    <source>
        <dbReference type="EMBL" id="KAF5370863.1"/>
    </source>
</evidence>
<dbReference type="Pfam" id="PF00046">
    <property type="entry name" value="Homeodomain"/>
    <property type="match status" value="1"/>
</dbReference>
<dbReference type="GO" id="GO:0005634">
    <property type="term" value="C:nucleus"/>
    <property type="evidence" value="ECO:0007669"/>
    <property type="project" value="UniProtKB-SubCell"/>
</dbReference>
<dbReference type="Gene3D" id="1.10.10.60">
    <property type="entry name" value="Homeodomain-like"/>
    <property type="match status" value="1"/>
</dbReference>
<feature type="compositionally biased region" description="Polar residues" evidence="6">
    <location>
        <begin position="352"/>
        <end position="380"/>
    </location>
</feature>
<proteinExistence type="predicted"/>
<feature type="region of interest" description="Disordered" evidence="6">
    <location>
        <begin position="116"/>
        <end position="139"/>
    </location>
</feature>
<dbReference type="Proteomes" id="UP000559256">
    <property type="component" value="Unassembled WGS sequence"/>
</dbReference>
<name>A0A8H5GTD4_9AGAR</name>
<evidence type="ECO:0000256" key="6">
    <source>
        <dbReference type="SAM" id="MobiDB-lite"/>
    </source>
</evidence>
<organism evidence="8 9">
    <name type="scientific">Tetrapyrgos nigripes</name>
    <dbReference type="NCBI Taxonomy" id="182062"/>
    <lineage>
        <taxon>Eukaryota</taxon>
        <taxon>Fungi</taxon>
        <taxon>Dikarya</taxon>
        <taxon>Basidiomycota</taxon>
        <taxon>Agaricomycotina</taxon>
        <taxon>Agaricomycetes</taxon>
        <taxon>Agaricomycetidae</taxon>
        <taxon>Agaricales</taxon>
        <taxon>Marasmiineae</taxon>
        <taxon>Marasmiaceae</taxon>
        <taxon>Tetrapyrgos</taxon>
    </lineage>
</organism>
<evidence type="ECO:0000256" key="4">
    <source>
        <dbReference type="PROSITE-ProRule" id="PRU00108"/>
    </source>
</evidence>
<reference evidence="8 9" key="1">
    <citation type="journal article" date="2020" name="ISME J.">
        <title>Uncovering the hidden diversity of litter-decomposition mechanisms in mushroom-forming fungi.</title>
        <authorList>
            <person name="Floudas D."/>
            <person name="Bentzer J."/>
            <person name="Ahren D."/>
            <person name="Johansson T."/>
            <person name="Persson P."/>
            <person name="Tunlid A."/>
        </authorList>
    </citation>
    <scope>NUCLEOTIDE SEQUENCE [LARGE SCALE GENOMIC DNA]</scope>
    <source>
        <strain evidence="8 9">CBS 291.85</strain>
    </source>
</reference>
<dbReference type="InterPro" id="IPR009057">
    <property type="entry name" value="Homeodomain-like_sf"/>
</dbReference>